<comment type="caution">
    <text evidence="8">The sequence shown here is derived from an EMBL/GenBank/DDBJ whole genome shotgun (WGS) entry which is preliminary data.</text>
</comment>
<dbReference type="GO" id="GO:0070181">
    <property type="term" value="F:small ribosomal subunit rRNA binding"/>
    <property type="evidence" value="ECO:0007669"/>
    <property type="project" value="TreeGrafter"/>
</dbReference>
<accession>A0A2U1B280</accession>
<dbReference type="CDD" id="cd00473">
    <property type="entry name" value="bS6"/>
    <property type="match status" value="1"/>
</dbReference>
<evidence type="ECO:0000256" key="3">
    <source>
        <dbReference type="ARBA" id="ARBA00023274"/>
    </source>
</evidence>
<dbReference type="PANTHER" id="PTHR21011">
    <property type="entry name" value="MITOCHONDRIAL 28S RIBOSOMAL PROTEIN S6"/>
    <property type="match status" value="1"/>
</dbReference>
<organism evidence="8 9">
    <name type="scientific">Victivallis vadensis</name>
    <dbReference type="NCBI Taxonomy" id="172901"/>
    <lineage>
        <taxon>Bacteria</taxon>
        <taxon>Pseudomonadati</taxon>
        <taxon>Lentisphaerota</taxon>
        <taxon>Lentisphaeria</taxon>
        <taxon>Victivallales</taxon>
        <taxon>Victivallaceae</taxon>
        <taxon>Victivallis</taxon>
    </lineage>
</organism>
<dbReference type="RefSeq" id="WP_165832918.1">
    <property type="nucleotide sequence ID" value="NZ_CABMMC010000015.1"/>
</dbReference>
<evidence type="ECO:0000256" key="6">
    <source>
        <dbReference type="HAMAP-Rule" id="MF_00360"/>
    </source>
</evidence>
<evidence type="ECO:0000313" key="7">
    <source>
        <dbReference type="EMBL" id="NMD88474.1"/>
    </source>
</evidence>
<comment type="similarity">
    <text evidence="1 6">Belongs to the bacterial ribosomal protein bS6 family.</text>
</comment>
<dbReference type="GO" id="GO:0005840">
    <property type="term" value="C:ribosome"/>
    <property type="evidence" value="ECO:0007669"/>
    <property type="project" value="UniProtKB-KW"/>
</dbReference>
<dbReference type="PANTHER" id="PTHR21011:SF1">
    <property type="entry name" value="SMALL RIBOSOMAL SUBUNIT PROTEIN BS6M"/>
    <property type="match status" value="1"/>
</dbReference>
<evidence type="ECO:0000256" key="5">
    <source>
        <dbReference type="ARBA" id="ARBA00035294"/>
    </source>
</evidence>
<dbReference type="GO" id="GO:0006412">
    <property type="term" value="P:translation"/>
    <property type="evidence" value="ECO:0007669"/>
    <property type="project" value="UniProtKB-UniRule"/>
</dbReference>
<dbReference type="EMBL" id="QEKH01000010">
    <property type="protein sequence ID" value="PVY42794.1"/>
    <property type="molecule type" value="Genomic_DNA"/>
</dbReference>
<keyword evidence="6" id="KW-0699">rRNA-binding</keyword>
<dbReference type="GeneID" id="78295017"/>
<evidence type="ECO:0000256" key="2">
    <source>
        <dbReference type="ARBA" id="ARBA00022980"/>
    </source>
</evidence>
<dbReference type="HAMAP" id="MF_00360">
    <property type="entry name" value="Ribosomal_bS6"/>
    <property type="match status" value="1"/>
</dbReference>
<evidence type="ECO:0000313" key="10">
    <source>
        <dbReference type="Proteomes" id="UP000576225"/>
    </source>
</evidence>
<dbReference type="InterPro" id="IPR000529">
    <property type="entry name" value="Ribosomal_bS6"/>
</dbReference>
<gene>
    <name evidence="6 7" type="primary">rpsF</name>
    <name evidence="8" type="ORF">C8D82_110103</name>
    <name evidence="7" type="ORF">HF882_17950</name>
</gene>
<dbReference type="Pfam" id="PF01250">
    <property type="entry name" value="Ribosomal_S6"/>
    <property type="match status" value="1"/>
</dbReference>
<dbReference type="InterPro" id="IPR035980">
    <property type="entry name" value="Ribosomal_bS6_sf"/>
</dbReference>
<sequence length="109" mass="12622">MKKYEAVFILDIRRTDDEGAAFCKEFSELIASLGGTLESTTPMGRRQFTYEIDKRKAGIYFDFVFELETAKVKDIKEKYKLDERILRNLIVIYDRPAATENAPVALNME</sequence>
<dbReference type="NCBIfam" id="TIGR00166">
    <property type="entry name" value="S6"/>
    <property type="match status" value="1"/>
</dbReference>
<evidence type="ECO:0000313" key="9">
    <source>
        <dbReference type="Proteomes" id="UP000245959"/>
    </source>
</evidence>
<dbReference type="EMBL" id="JABAEW010000047">
    <property type="protein sequence ID" value="NMD88474.1"/>
    <property type="molecule type" value="Genomic_DNA"/>
</dbReference>
<dbReference type="SUPFAM" id="SSF54995">
    <property type="entry name" value="Ribosomal protein S6"/>
    <property type="match status" value="1"/>
</dbReference>
<reference evidence="8 9" key="1">
    <citation type="submission" date="2018-04" db="EMBL/GenBank/DDBJ databases">
        <title>Genomic Encyclopedia of Type Strains, Phase IV (KMG-IV): sequencing the most valuable type-strain genomes for metagenomic binning, comparative biology and taxonomic classification.</title>
        <authorList>
            <person name="Goeker M."/>
        </authorList>
    </citation>
    <scope>NUCLEOTIDE SEQUENCE [LARGE SCALE GENOMIC DNA]</scope>
    <source>
        <strain evidence="8 9">DSM 14823</strain>
    </source>
</reference>
<keyword evidence="9" id="KW-1185">Reference proteome</keyword>
<dbReference type="AlphaFoldDB" id="A0A2U1B280"/>
<dbReference type="Proteomes" id="UP000576225">
    <property type="component" value="Unassembled WGS sequence"/>
</dbReference>
<name>A0A2U1B280_9BACT</name>
<evidence type="ECO:0000313" key="8">
    <source>
        <dbReference type="EMBL" id="PVY42794.1"/>
    </source>
</evidence>
<dbReference type="InterPro" id="IPR020814">
    <property type="entry name" value="Ribosomal_S6_plastid/chlpt"/>
</dbReference>
<dbReference type="GO" id="GO:0005737">
    <property type="term" value="C:cytoplasm"/>
    <property type="evidence" value="ECO:0007669"/>
    <property type="project" value="UniProtKB-ARBA"/>
</dbReference>
<comment type="function">
    <text evidence="4 6">Binds together with bS18 to 16S ribosomal RNA.</text>
</comment>
<dbReference type="GO" id="GO:0003735">
    <property type="term" value="F:structural constituent of ribosome"/>
    <property type="evidence" value="ECO:0007669"/>
    <property type="project" value="InterPro"/>
</dbReference>
<evidence type="ECO:0000256" key="4">
    <source>
        <dbReference type="ARBA" id="ARBA00035104"/>
    </source>
</evidence>
<keyword evidence="3 6" id="KW-0687">Ribonucleoprotein</keyword>
<evidence type="ECO:0000256" key="1">
    <source>
        <dbReference type="ARBA" id="ARBA00009512"/>
    </source>
</evidence>
<keyword evidence="6" id="KW-0694">RNA-binding</keyword>
<dbReference type="GO" id="GO:1990904">
    <property type="term" value="C:ribonucleoprotein complex"/>
    <property type="evidence" value="ECO:0007669"/>
    <property type="project" value="UniProtKB-KW"/>
</dbReference>
<dbReference type="Proteomes" id="UP000245959">
    <property type="component" value="Unassembled WGS sequence"/>
</dbReference>
<dbReference type="InterPro" id="IPR014717">
    <property type="entry name" value="Transl_elong_EF1B/ribsomal_bS6"/>
</dbReference>
<protein>
    <recommendedName>
        <fullName evidence="5 6">Small ribosomal subunit protein bS6</fullName>
    </recommendedName>
</protein>
<dbReference type="Gene3D" id="3.30.70.60">
    <property type="match status" value="1"/>
</dbReference>
<proteinExistence type="inferred from homology"/>
<keyword evidence="2 6" id="KW-0689">Ribosomal protein</keyword>
<reference evidence="7 10" key="2">
    <citation type="submission" date="2020-04" db="EMBL/GenBank/DDBJ databases">
        <authorList>
            <person name="Hitch T.C.A."/>
            <person name="Wylensek D."/>
            <person name="Clavel T."/>
        </authorList>
    </citation>
    <scope>NUCLEOTIDE SEQUENCE [LARGE SCALE GENOMIC DNA]</scope>
    <source>
        <strain evidence="7 10">COR2-253-APC-1A</strain>
    </source>
</reference>